<name>A0ABD5ZU14_9EURY</name>
<dbReference type="PROSITE" id="PS51085">
    <property type="entry name" value="2FE2S_FER_2"/>
    <property type="match status" value="1"/>
</dbReference>
<dbReference type="Proteomes" id="UP001596434">
    <property type="component" value="Unassembled WGS sequence"/>
</dbReference>
<organism evidence="2 3">
    <name type="scientific">Haloplanus litoreus</name>
    <dbReference type="NCBI Taxonomy" id="767515"/>
    <lineage>
        <taxon>Archaea</taxon>
        <taxon>Methanobacteriati</taxon>
        <taxon>Methanobacteriota</taxon>
        <taxon>Stenosarchaea group</taxon>
        <taxon>Halobacteria</taxon>
        <taxon>Halobacteriales</taxon>
        <taxon>Haloferacaceae</taxon>
        <taxon>Haloplanus</taxon>
    </lineage>
</organism>
<dbReference type="CDD" id="cd00207">
    <property type="entry name" value="fer2"/>
    <property type="match status" value="1"/>
</dbReference>
<sequence>MPTVRFRDRELECEAGAILRDVLRDAGVTPHNGLADTLNCGGLGTCGTCAVAVEGPVSERDARERRRLSFPPHDPDDGLRLACRTRVRGDLTVTKQPGFWGQYAETAGDD</sequence>
<evidence type="ECO:0000313" key="2">
    <source>
        <dbReference type="EMBL" id="MFC7253876.1"/>
    </source>
</evidence>
<protein>
    <submittedName>
        <fullName evidence="2">2Fe-2S iron-sulfur cluster-binding protein</fullName>
    </submittedName>
</protein>
<dbReference type="InterPro" id="IPR001041">
    <property type="entry name" value="2Fe-2S_ferredoxin-type"/>
</dbReference>
<dbReference type="InterPro" id="IPR036010">
    <property type="entry name" value="2Fe-2S_ferredoxin-like_sf"/>
</dbReference>
<comment type="caution">
    <text evidence="2">The sequence shown here is derived from an EMBL/GenBank/DDBJ whole genome shotgun (WGS) entry which is preliminary data.</text>
</comment>
<dbReference type="Gene3D" id="3.10.20.30">
    <property type="match status" value="1"/>
</dbReference>
<dbReference type="Pfam" id="PF00111">
    <property type="entry name" value="Fer2"/>
    <property type="match status" value="1"/>
</dbReference>
<dbReference type="AlphaFoldDB" id="A0ABD5ZU14"/>
<proteinExistence type="predicted"/>
<feature type="domain" description="2Fe-2S ferredoxin-type" evidence="1">
    <location>
        <begin position="2"/>
        <end position="99"/>
    </location>
</feature>
<dbReference type="SUPFAM" id="SSF54292">
    <property type="entry name" value="2Fe-2S ferredoxin-like"/>
    <property type="match status" value="1"/>
</dbReference>
<gene>
    <name evidence="2" type="ORF">ACFQKE_00895</name>
</gene>
<dbReference type="GeneID" id="96952164"/>
<evidence type="ECO:0000259" key="1">
    <source>
        <dbReference type="PROSITE" id="PS51085"/>
    </source>
</evidence>
<evidence type="ECO:0000313" key="3">
    <source>
        <dbReference type="Proteomes" id="UP001596434"/>
    </source>
</evidence>
<reference evidence="2 3" key="1">
    <citation type="journal article" date="2019" name="Int. J. Syst. Evol. Microbiol.">
        <title>The Global Catalogue of Microorganisms (GCM) 10K type strain sequencing project: providing services to taxonomists for standard genome sequencing and annotation.</title>
        <authorList>
            <consortium name="The Broad Institute Genomics Platform"/>
            <consortium name="The Broad Institute Genome Sequencing Center for Infectious Disease"/>
            <person name="Wu L."/>
            <person name="Ma J."/>
        </authorList>
    </citation>
    <scope>NUCLEOTIDE SEQUENCE [LARGE SCALE GENOMIC DNA]</scope>
    <source>
        <strain evidence="2 3">GX21</strain>
    </source>
</reference>
<dbReference type="InterPro" id="IPR012675">
    <property type="entry name" value="Beta-grasp_dom_sf"/>
</dbReference>
<accession>A0ABD5ZU14</accession>
<dbReference type="RefSeq" id="WP_379701967.1">
    <property type="nucleotide sequence ID" value="NZ_JBHTAT010000001.1"/>
</dbReference>
<keyword evidence="3" id="KW-1185">Reference proteome</keyword>
<dbReference type="EMBL" id="JBHTAT010000001">
    <property type="protein sequence ID" value="MFC7253876.1"/>
    <property type="molecule type" value="Genomic_DNA"/>
</dbReference>